<dbReference type="PROSITE" id="PS51718">
    <property type="entry name" value="G_DYNAMIN_2"/>
    <property type="match status" value="1"/>
</dbReference>
<dbReference type="KEGG" id="ttk:TST_0752"/>
<keyword evidence="4" id="KW-1185">Reference proteome</keyword>
<dbReference type="AlphaFoldDB" id="A0A0S3QTB9"/>
<dbReference type="Pfam" id="PF00350">
    <property type="entry name" value="Dynamin_N"/>
    <property type="match status" value="1"/>
</dbReference>
<feature type="domain" description="Dynamin-type G" evidence="2">
    <location>
        <begin position="37"/>
        <end position="297"/>
    </location>
</feature>
<dbReference type="InterPro" id="IPR027417">
    <property type="entry name" value="P-loop_NTPase"/>
</dbReference>
<evidence type="ECO:0000259" key="2">
    <source>
        <dbReference type="PROSITE" id="PS51718"/>
    </source>
</evidence>
<gene>
    <name evidence="3" type="ORF">TST_0752</name>
</gene>
<dbReference type="InterPro" id="IPR051943">
    <property type="entry name" value="TRAFAC_Dynamin-like_GTPase"/>
</dbReference>
<dbReference type="RefSeq" id="WP_068549552.1">
    <property type="nucleotide sequence ID" value="NZ_AP013035.1"/>
</dbReference>
<dbReference type="STRING" id="1298851.TST_0752"/>
<dbReference type="EMBL" id="AP013035">
    <property type="protein sequence ID" value="BAT71557.1"/>
    <property type="molecule type" value="Genomic_DNA"/>
</dbReference>
<dbReference type="Proteomes" id="UP000063234">
    <property type="component" value="Chromosome"/>
</dbReference>
<dbReference type="InterPro" id="IPR045063">
    <property type="entry name" value="Dynamin_N"/>
</dbReference>
<reference evidence="4" key="1">
    <citation type="journal article" date="2018" name="Science">
        <title>A primordial and reversible TCA cycle in a facultatively chemolithoautotrophic thermophile.</title>
        <authorList>
            <person name="Nunoura T."/>
            <person name="Chikaraishi Y."/>
            <person name="Izaki R."/>
            <person name="Suwa T."/>
            <person name="Sato T."/>
            <person name="Harada T."/>
            <person name="Mori K."/>
            <person name="Kato Y."/>
            <person name="Miyazaki M."/>
            <person name="Shimamura S."/>
            <person name="Yanagawa K."/>
            <person name="Shuto A."/>
            <person name="Ohkouchi N."/>
            <person name="Fujita N."/>
            <person name="Takaki Y."/>
            <person name="Atomi H."/>
            <person name="Takai K."/>
        </authorList>
    </citation>
    <scope>NUCLEOTIDE SEQUENCE [LARGE SCALE GENOMIC DNA]</scope>
    <source>
        <strain evidence="4">DSM 17441 / JCM 13301 / NBRC 103674 / ABI70S6</strain>
    </source>
</reference>
<keyword evidence="1" id="KW-0175">Coiled coil</keyword>
<evidence type="ECO:0000313" key="4">
    <source>
        <dbReference type="Proteomes" id="UP000063234"/>
    </source>
</evidence>
<organism evidence="3 4">
    <name type="scientific">Thermosulfidibacter takaii (strain DSM 17441 / JCM 13301 / NBRC 103674 / ABI70S6)</name>
    <dbReference type="NCBI Taxonomy" id="1298851"/>
    <lineage>
        <taxon>Bacteria</taxon>
        <taxon>Pseudomonadati</taxon>
        <taxon>Thermosulfidibacterota</taxon>
        <taxon>Thermosulfidibacteria</taxon>
        <taxon>Thermosulfidibacterales</taxon>
        <taxon>Thermosulfidibacteraceae</taxon>
    </lineage>
</organism>
<proteinExistence type="predicted"/>
<dbReference type="GO" id="GO:0005525">
    <property type="term" value="F:GTP binding"/>
    <property type="evidence" value="ECO:0007669"/>
    <property type="project" value="InterPro"/>
</dbReference>
<dbReference type="InterPro" id="IPR030381">
    <property type="entry name" value="G_DYNAMIN_dom"/>
</dbReference>
<evidence type="ECO:0000313" key="3">
    <source>
        <dbReference type="EMBL" id="BAT71557.1"/>
    </source>
</evidence>
<name>A0A0S3QTB9_THET7</name>
<evidence type="ECO:0000256" key="1">
    <source>
        <dbReference type="SAM" id="Coils"/>
    </source>
</evidence>
<dbReference type="PANTHER" id="PTHR43681:SF1">
    <property type="entry name" value="SARCALUMENIN"/>
    <property type="match status" value="1"/>
</dbReference>
<dbReference type="PANTHER" id="PTHR43681">
    <property type="entry name" value="TRANSMEMBRANE GTPASE FZO"/>
    <property type="match status" value="1"/>
</dbReference>
<feature type="coiled-coil region" evidence="1">
    <location>
        <begin position="549"/>
        <end position="590"/>
    </location>
</feature>
<sequence>MIYAEAKDRLTSAISQLAPFVDNESREVLEDIDRKVKENKFNLVVLGQFKRGKTTFVNALLGERLLPSAVLPLTSIVTLIEYGPEKKVEVYFLDGSVKEIPAEDIPLYVTEKHNPKNEKGVKYVRVLHPAELLRKGIILVDTPGVGSVYENNTDVTYGFLPRVDAGIFLLTVDPPLSKEEIAFLKDVYPHVERIFFVLNKIDYVGEEELQEVIEFAKQNLRESVGIENVPVYPVSAKYALEGRVENDQEKIRFSRIEELERELEKFLLKEKGSIVLRSSANKALSILSRLLFQVDLEIKAATTPLETLEDKIKKFQQIKEEIVQERRDSEFLFRGEIDSLIKIVNTDMEHFRKQKVNAIMQQLKDVFEANKHRGALELSRIMEDAMKEILVKEFDDMVAKENEKVNQEYARIARRFSEKVNSIIDKLMEHAAELFEIPLEKFQVDESITEESSLWYKLEDPPRLLDAFDAVGKFVSYSLLPAAIAQRKIKSDLEKKVPEKVDMNCGRVRSDFVDRITKSAMELRWAMEQKLNQAISFVEEAVKRAMELRQRGEKEVEKALGELKAKKEKLEKIKEELKEILDSEIQVEEALV</sequence>
<accession>A0A0S3QTB9</accession>
<protein>
    <submittedName>
        <fullName evidence="3">Dynamin family protein</fullName>
    </submittedName>
</protein>
<dbReference type="SUPFAM" id="SSF52540">
    <property type="entry name" value="P-loop containing nucleoside triphosphate hydrolases"/>
    <property type="match status" value="1"/>
</dbReference>
<dbReference type="Gene3D" id="3.40.50.300">
    <property type="entry name" value="P-loop containing nucleotide triphosphate hydrolases"/>
    <property type="match status" value="1"/>
</dbReference>
<dbReference type="CDD" id="cd09912">
    <property type="entry name" value="DLP_2"/>
    <property type="match status" value="1"/>
</dbReference>
<dbReference type="PATRIC" id="fig|1298851.3.peg.779"/>
<dbReference type="OrthoDB" id="9802035at2"/>